<sequence length="141" mass="15437">MGAIANISLKNAAAAEQVFTANQPENGVVWFYHRTASNALGHMRVSMSLKAPRNGGPNAADTGRQYKAQFNLYKPTLENPGTTDGGYTAVPKRAYENVAQIVFLLPERGAVLERQDLRAMVVDLFTEANVIDMIDNFNGTY</sequence>
<evidence type="ECO:0000313" key="4">
    <source>
        <dbReference type="EMBL" id="DAD50755.1"/>
    </source>
</evidence>
<evidence type="ECO:0000256" key="2">
    <source>
        <dbReference type="ARBA" id="ARBA00022561"/>
    </source>
</evidence>
<keyword evidence="3" id="KW-0946">Virion</keyword>
<protein>
    <submittedName>
        <fullName evidence="4">Coat protein</fullName>
    </submittedName>
</protein>
<name>A0A8S5KZX8_9VIRU</name>
<proteinExistence type="predicted"/>
<dbReference type="SUPFAM" id="SSF55405">
    <property type="entry name" value="RNA bacteriophage capsid protein"/>
    <property type="match status" value="1"/>
</dbReference>
<dbReference type="RefSeq" id="YP_010769287.1">
    <property type="nucleotide sequence ID" value="NC_073929.1"/>
</dbReference>
<reference evidence="4" key="1">
    <citation type="submission" date="2020-09" db="EMBL/GenBank/DDBJ databases">
        <title>Leviviricetes taxonomy.</title>
        <authorList>
            <person name="Stockdale S.R."/>
            <person name="Callanan J."/>
            <person name="Adriaenssens E.M."/>
            <person name="Kuhn J.H."/>
            <person name="Rumnieks J."/>
            <person name="Shkoporov A."/>
            <person name="Draper L.A."/>
            <person name="Ross P."/>
            <person name="Hill C."/>
        </authorList>
    </citation>
    <scope>NUCLEOTIDE SEQUENCE</scope>
</reference>
<dbReference type="EMBL" id="BK013618">
    <property type="protein sequence ID" value="DAD50755.1"/>
    <property type="molecule type" value="Genomic_RNA"/>
</dbReference>
<dbReference type="Gene3D" id="3.30.380.10">
    <property type="entry name" value="MS2 Viral Coat Protein"/>
    <property type="match status" value="1"/>
</dbReference>
<evidence type="ECO:0000256" key="1">
    <source>
        <dbReference type="ARBA" id="ARBA00004328"/>
    </source>
</evidence>
<dbReference type="Proteomes" id="UP000682307">
    <property type="component" value="Segment"/>
</dbReference>
<evidence type="ECO:0000313" key="5">
    <source>
        <dbReference type="Proteomes" id="UP000682307"/>
    </source>
</evidence>
<comment type="subcellular location">
    <subcellularLocation>
        <location evidence="1">Virion</location>
    </subcellularLocation>
</comment>
<evidence type="ECO:0000256" key="3">
    <source>
        <dbReference type="ARBA" id="ARBA00022844"/>
    </source>
</evidence>
<accession>A0A8S5KZX8</accession>
<organism evidence="4 5">
    <name type="scientific">ssRNA phage SRR7473382_3</name>
    <dbReference type="NCBI Taxonomy" id="2786628"/>
    <lineage>
        <taxon>Viruses</taxon>
        <taxon>Riboviria</taxon>
        <taxon>Orthornavirae</taxon>
        <taxon>Lenarviricota</taxon>
        <taxon>Leviviricetes</taxon>
        <taxon>Norzivirales</taxon>
        <taxon>Fiersviridae</taxon>
        <taxon>Darnbovirus</taxon>
        <taxon>Darnbovirus asiadaptatum</taxon>
    </lineage>
</organism>
<dbReference type="InterPro" id="IPR015954">
    <property type="entry name" value="Phage_RNA-type_capsid"/>
</dbReference>
<gene>
    <name evidence="4" type="primary">SRR7473382_3_2</name>
</gene>
<dbReference type="KEGG" id="vg:80398257"/>
<keyword evidence="5" id="KW-1185">Reference proteome</keyword>
<keyword evidence="2 4" id="KW-0167">Capsid protein</keyword>
<dbReference type="GO" id="GO:0019028">
    <property type="term" value="C:viral capsid"/>
    <property type="evidence" value="ECO:0007669"/>
    <property type="project" value="UniProtKB-KW"/>
</dbReference>
<dbReference type="GeneID" id="80398257"/>